<dbReference type="AlphaFoldDB" id="A0A1L9RFK5"/>
<dbReference type="GeneID" id="63753837"/>
<evidence type="ECO:0000313" key="1">
    <source>
        <dbReference type="EMBL" id="OJJ33690.1"/>
    </source>
</evidence>
<organism evidence="1 2">
    <name type="scientific">Aspergillus wentii DTO 134E9</name>
    <dbReference type="NCBI Taxonomy" id="1073089"/>
    <lineage>
        <taxon>Eukaryota</taxon>
        <taxon>Fungi</taxon>
        <taxon>Dikarya</taxon>
        <taxon>Ascomycota</taxon>
        <taxon>Pezizomycotina</taxon>
        <taxon>Eurotiomycetes</taxon>
        <taxon>Eurotiomycetidae</taxon>
        <taxon>Eurotiales</taxon>
        <taxon>Aspergillaceae</taxon>
        <taxon>Aspergillus</taxon>
        <taxon>Aspergillus subgen. Cremei</taxon>
    </lineage>
</organism>
<gene>
    <name evidence="1" type="ORF">ASPWEDRAFT_539916</name>
</gene>
<dbReference type="RefSeq" id="XP_040687366.1">
    <property type="nucleotide sequence ID" value="XM_040837989.1"/>
</dbReference>
<dbReference type="EMBL" id="KV878213">
    <property type="protein sequence ID" value="OJJ33690.1"/>
    <property type="molecule type" value="Genomic_DNA"/>
</dbReference>
<evidence type="ECO:0000313" key="2">
    <source>
        <dbReference type="Proteomes" id="UP000184383"/>
    </source>
</evidence>
<sequence>MAVVVGFIMGVASAPEERSASGPVSVQGLKLMASSISGYDDVRVVNSPKDDERNSYKSDWSLNSEVSPFGGVGGHSKISPPGFDWNYLRTVSYYLASIIRL</sequence>
<keyword evidence="2" id="KW-1185">Reference proteome</keyword>
<protein>
    <submittedName>
        <fullName evidence="1">Uncharacterized protein</fullName>
    </submittedName>
</protein>
<dbReference type="VEuPathDB" id="FungiDB:ASPWEDRAFT_539916"/>
<accession>A0A1L9RFK5</accession>
<dbReference type="Proteomes" id="UP000184383">
    <property type="component" value="Unassembled WGS sequence"/>
</dbReference>
<proteinExistence type="predicted"/>
<reference evidence="2" key="1">
    <citation type="journal article" date="2017" name="Genome Biol.">
        <title>Comparative genomics reveals high biological diversity and specific adaptations in the industrially and medically important fungal genus Aspergillus.</title>
        <authorList>
            <person name="de Vries R.P."/>
            <person name="Riley R."/>
            <person name="Wiebenga A."/>
            <person name="Aguilar-Osorio G."/>
            <person name="Amillis S."/>
            <person name="Uchima C.A."/>
            <person name="Anderluh G."/>
            <person name="Asadollahi M."/>
            <person name="Askin M."/>
            <person name="Barry K."/>
            <person name="Battaglia E."/>
            <person name="Bayram O."/>
            <person name="Benocci T."/>
            <person name="Braus-Stromeyer S.A."/>
            <person name="Caldana C."/>
            <person name="Canovas D."/>
            <person name="Cerqueira G.C."/>
            <person name="Chen F."/>
            <person name="Chen W."/>
            <person name="Choi C."/>
            <person name="Clum A."/>
            <person name="Dos Santos R.A."/>
            <person name="Damasio A.R."/>
            <person name="Diallinas G."/>
            <person name="Emri T."/>
            <person name="Fekete E."/>
            <person name="Flipphi M."/>
            <person name="Freyberg S."/>
            <person name="Gallo A."/>
            <person name="Gournas C."/>
            <person name="Habgood R."/>
            <person name="Hainaut M."/>
            <person name="Harispe M.L."/>
            <person name="Henrissat B."/>
            <person name="Hilden K.S."/>
            <person name="Hope R."/>
            <person name="Hossain A."/>
            <person name="Karabika E."/>
            <person name="Karaffa L."/>
            <person name="Karanyi Z."/>
            <person name="Krasevec N."/>
            <person name="Kuo A."/>
            <person name="Kusch H."/>
            <person name="LaButti K."/>
            <person name="Lagendijk E.L."/>
            <person name="Lapidus A."/>
            <person name="Levasseur A."/>
            <person name="Lindquist E."/>
            <person name="Lipzen A."/>
            <person name="Logrieco A.F."/>
            <person name="MacCabe A."/>
            <person name="Maekelae M.R."/>
            <person name="Malavazi I."/>
            <person name="Melin P."/>
            <person name="Meyer V."/>
            <person name="Mielnichuk N."/>
            <person name="Miskei M."/>
            <person name="Molnar A.P."/>
            <person name="Mule G."/>
            <person name="Ngan C.Y."/>
            <person name="Orejas M."/>
            <person name="Orosz E."/>
            <person name="Ouedraogo J.P."/>
            <person name="Overkamp K.M."/>
            <person name="Park H.-S."/>
            <person name="Perrone G."/>
            <person name="Piumi F."/>
            <person name="Punt P.J."/>
            <person name="Ram A.F."/>
            <person name="Ramon A."/>
            <person name="Rauscher S."/>
            <person name="Record E."/>
            <person name="Riano-Pachon D.M."/>
            <person name="Robert V."/>
            <person name="Roehrig J."/>
            <person name="Ruller R."/>
            <person name="Salamov A."/>
            <person name="Salih N.S."/>
            <person name="Samson R.A."/>
            <person name="Sandor E."/>
            <person name="Sanguinetti M."/>
            <person name="Schuetze T."/>
            <person name="Sepcic K."/>
            <person name="Shelest E."/>
            <person name="Sherlock G."/>
            <person name="Sophianopoulou V."/>
            <person name="Squina F.M."/>
            <person name="Sun H."/>
            <person name="Susca A."/>
            <person name="Todd R.B."/>
            <person name="Tsang A."/>
            <person name="Unkles S.E."/>
            <person name="van de Wiele N."/>
            <person name="van Rossen-Uffink D."/>
            <person name="Oliveira J.V."/>
            <person name="Vesth T.C."/>
            <person name="Visser J."/>
            <person name="Yu J.-H."/>
            <person name="Zhou M."/>
            <person name="Andersen M.R."/>
            <person name="Archer D.B."/>
            <person name="Baker S.E."/>
            <person name="Benoit I."/>
            <person name="Brakhage A.A."/>
            <person name="Braus G.H."/>
            <person name="Fischer R."/>
            <person name="Frisvad J.C."/>
            <person name="Goldman G.H."/>
            <person name="Houbraken J."/>
            <person name="Oakley B."/>
            <person name="Pocsi I."/>
            <person name="Scazzocchio C."/>
            <person name="Seiboth B."/>
            <person name="vanKuyk P.A."/>
            <person name="Wortman J."/>
            <person name="Dyer P.S."/>
            <person name="Grigoriev I.V."/>
        </authorList>
    </citation>
    <scope>NUCLEOTIDE SEQUENCE [LARGE SCALE GENOMIC DNA]</scope>
    <source>
        <strain evidence="2">DTO 134E9</strain>
    </source>
</reference>
<name>A0A1L9RFK5_ASPWE</name>